<dbReference type="AlphaFoldDB" id="A0A1F6LR78"/>
<accession>A0A1F6LR78</accession>
<dbReference type="Proteomes" id="UP000176329">
    <property type="component" value="Unassembled WGS sequence"/>
</dbReference>
<proteinExistence type="predicted"/>
<evidence type="ECO:0000313" key="2">
    <source>
        <dbReference type="EMBL" id="OGH61897.1"/>
    </source>
</evidence>
<gene>
    <name evidence="2" type="ORF">A2848_02180</name>
</gene>
<evidence type="ECO:0000313" key="3">
    <source>
        <dbReference type="Proteomes" id="UP000176329"/>
    </source>
</evidence>
<protein>
    <recommendedName>
        <fullName evidence="4">DUF2062 domain-containing protein</fullName>
    </recommendedName>
</protein>
<feature type="transmembrane region" description="Helical" evidence="1">
    <location>
        <begin position="12"/>
        <end position="42"/>
    </location>
</feature>
<comment type="caution">
    <text evidence="2">The sequence shown here is derived from an EMBL/GenBank/DDBJ whole genome shotgun (WGS) entry which is preliminary data.</text>
</comment>
<evidence type="ECO:0000256" key="1">
    <source>
        <dbReference type="SAM" id="Phobius"/>
    </source>
</evidence>
<organism evidence="2 3">
    <name type="scientific">Candidatus Magasanikbacteria bacterium RIFCSPHIGHO2_01_FULL_50_8</name>
    <dbReference type="NCBI Taxonomy" id="1798674"/>
    <lineage>
        <taxon>Bacteria</taxon>
        <taxon>Candidatus Magasanikiibacteriota</taxon>
    </lineage>
</organism>
<dbReference type="EMBL" id="MFPV01000031">
    <property type="protein sequence ID" value="OGH61897.1"/>
    <property type="molecule type" value="Genomic_DNA"/>
</dbReference>
<evidence type="ECO:0008006" key="4">
    <source>
        <dbReference type="Google" id="ProtNLM"/>
    </source>
</evidence>
<keyword evidence="1" id="KW-1133">Transmembrane helix</keyword>
<keyword evidence="1" id="KW-0812">Transmembrane</keyword>
<keyword evidence="1" id="KW-0472">Membrane</keyword>
<sequence length="93" mass="10069">MLFAHNLHSVRVGYAFALLFAGLHLMWALAVAIVPEFVQAIVDMHIRLHFLNVGVLVQPFEIGLAVGLVLSAAVGGFVFGWLLATIVNFLKGV</sequence>
<name>A0A1F6LR78_9BACT</name>
<feature type="transmembrane region" description="Helical" evidence="1">
    <location>
        <begin position="62"/>
        <end position="90"/>
    </location>
</feature>
<reference evidence="2 3" key="1">
    <citation type="journal article" date="2016" name="Nat. Commun.">
        <title>Thousands of microbial genomes shed light on interconnected biogeochemical processes in an aquifer system.</title>
        <authorList>
            <person name="Anantharaman K."/>
            <person name="Brown C.T."/>
            <person name="Hug L.A."/>
            <person name="Sharon I."/>
            <person name="Castelle C.J."/>
            <person name="Probst A.J."/>
            <person name="Thomas B.C."/>
            <person name="Singh A."/>
            <person name="Wilkins M.J."/>
            <person name="Karaoz U."/>
            <person name="Brodie E.L."/>
            <person name="Williams K.H."/>
            <person name="Hubbard S.S."/>
            <person name="Banfield J.F."/>
        </authorList>
    </citation>
    <scope>NUCLEOTIDE SEQUENCE [LARGE SCALE GENOMIC DNA]</scope>
</reference>